<gene>
    <name evidence="4" type="ORF">Abiwalacus_16990</name>
</gene>
<dbReference type="Pfam" id="PF02550">
    <property type="entry name" value="AcetylCoA_hydro"/>
    <property type="match status" value="1"/>
</dbReference>
<dbReference type="Pfam" id="PF13336">
    <property type="entry name" value="AcetylCoA_hyd_C"/>
    <property type="match status" value="1"/>
</dbReference>
<dbReference type="InterPro" id="IPR017821">
    <property type="entry name" value="Succinate_CoA_transferase"/>
</dbReference>
<dbReference type="Proteomes" id="UP001062263">
    <property type="component" value="Chromosome"/>
</dbReference>
<dbReference type="InterPro" id="IPR046433">
    <property type="entry name" value="ActCoA_hydro"/>
</dbReference>
<dbReference type="InterPro" id="IPR038460">
    <property type="entry name" value="AcetylCoA_hyd_C_sf"/>
</dbReference>
<proteinExistence type="inferred from homology"/>
<dbReference type="InterPro" id="IPR037171">
    <property type="entry name" value="NagB/RpiA_transferase-like"/>
</dbReference>
<evidence type="ECO:0000259" key="3">
    <source>
        <dbReference type="Pfam" id="PF13336"/>
    </source>
</evidence>
<dbReference type="PANTHER" id="PTHR43609">
    <property type="entry name" value="ACETYL-COA HYDROLASE"/>
    <property type="match status" value="1"/>
</dbReference>
<evidence type="ECO:0000313" key="4">
    <source>
        <dbReference type="EMBL" id="BDL44125.1"/>
    </source>
</evidence>
<dbReference type="GO" id="GO:0016787">
    <property type="term" value="F:hydrolase activity"/>
    <property type="evidence" value="ECO:0007669"/>
    <property type="project" value="UniProtKB-KW"/>
</dbReference>
<dbReference type="EMBL" id="AP025943">
    <property type="protein sequence ID" value="BDL44125.1"/>
    <property type="molecule type" value="Genomic_DNA"/>
</dbReference>
<evidence type="ECO:0000256" key="1">
    <source>
        <dbReference type="ARBA" id="ARBA00009632"/>
    </source>
</evidence>
<evidence type="ECO:0000259" key="2">
    <source>
        <dbReference type="Pfam" id="PF02550"/>
    </source>
</evidence>
<reference evidence="4" key="1">
    <citation type="submission" date="2022-06" db="EMBL/GenBank/DDBJ databases">
        <title>Akkermansia biwalacus sp. nov., an anaerobic mucin-degrading bacterium isolated from human intestine.</title>
        <authorList>
            <person name="Kobayashi Y."/>
            <person name="Inoue S."/>
            <person name="Kawahara T."/>
            <person name="Kohda N."/>
        </authorList>
    </citation>
    <scope>NUCLEOTIDE SEQUENCE</scope>
    <source>
        <strain evidence="4">WON2089</strain>
    </source>
</reference>
<organism evidence="4 5">
    <name type="scientific">Akkermansia biwaensis</name>
    <dbReference type="NCBI Taxonomy" id="2946555"/>
    <lineage>
        <taxon>Bacteria</taxon>
        <taxon>Pseudomonadati</taxon>
        <taxon>Verrucomicrobiota</taxon>
        <taxon>Verrucomicrobiia</taxon>
        <taxon>Verrucomicrobiales</taxon>
        <taxon>Akkermansiaceae</taxon>
        <taxon>Akkermansia</taxon>
    </lineage>
</organism>
<dbReference type="InterPro" id="IPR003702">
    <property type="entry name" value="ActCoA_hydro_N"/>
</dbReference>
<feature type="domain" description="Acetyl-CoA hydrolase/transferase C-terminal" evidence="3">
    <location>
        <begin position="316"/>
        <end position="459"/>
    </location>
</feature>
<dbReference type="NCBIfam" id="TIGR03458">
    <property type="entry name" value="YgfH_subfam"/>
    <property type="match status" value="1"/>
</dbReference>
<dbReference type="PANTHER" id="PTHR43609:SF1">
    <property type="entry name" value="ACETYL-COA HYDROLASE"/>
    <property type="match status" value="1"/>
</dbReference>
<comment type="similarity">
    <text evidence="1">Belongs to the acetyl-CoA hydrolase/transferase family.</text>
</comment>
<feature type="domain" description="Acetyl-CoA hydrolase/transferase N-terminal" evidence="2">
    <location>
        <begin position="6"/>
        <end position="210"/>
    </location>
</feature>
<dbReference type="Gene3D" id="3.40.1080.10">
    <property type="entry name" value="Glutaconate Coenzyme A-transferase"/>
    <property type="match status" value="1"/>
</dbReference>
<accession>A0ABN6QHY6</accession>
<keyword evidence="5" id="KW-1185">Reference proteome</keyword>
<sequence length="495" mass="53904">MSYKELTPEEAAALIEHGENIGFSGFTAAGVPKAVPRAIAARAIAEHEAGRPFKVNIFTGASTSASADGALAEADAVDCRTPYQSSPALRKNINSGRTRYNDMHLSHTAMYMRYGHIPAVKTAIIEVADITPEGEITLTTGAGNTPTYCELAERIIVEVNAYHPKELKGMHDLMMPLDPPNRQPIPLTKPSERVGSLTWKIDPSKVVGIVRTNEPDGIGAFKPGDPITDKIGENVAKFLEEELEAGRIPASFLPIQSGVGNIANAVLGALGRNKKIPNFQMYTEVIQDSVITLMKEGRCTFAGGCSLTVSDAMLAEMYKDLDFYKSKVILRPQEISNNAEIVRRLGLICINTAIEVDLFGQVNSTHFFGKQMMNGIGGSGDFARNGYLTIFTCPSTAKGGAISSIVPMVSHHDHTEHDVDIIVTEYGVADLRGKCPRDRAEEIITKCVHPDYQEKLRQYIALTPQGHTPHCLAKAFEMHTKFQETGDMRNADFSA</sequence>
<evidence type="ECO:0000313" key="5">
    <source>
        <dbReference type="Proteomes" id="UP001062263"/>
    </source>
</evidence>
<protein>
    <submittedName>
        <fullName evidence="4">Acetyl-CoA hydrolase</fullName>
    </submittedName>
</protein>
<dbReference type="InterPro" id="IPR026888">
    <property type="entry name" value="AcetylCoA_hyd_C"/>
</dbReference>
<dbReference type="SUPFAM" id="SSF100950">
    <property type="entry name" value="NagB/RpiA/CoA transferase-like"/>
    <property type="match status" value="2"/>
</dbReference>
<keyword evidence="4" id="KW-0378">Hydrolase</keyword>
<name>A0ABN6QHY6_9BACT</name>
<dbReference type="Gene3D" id="3.40.1080.20">
    <property type="entry name" value="Acetyl-CoA hydrolase/transferase C-terminal domain"/>
    <property type="match status" value="1"/>
</dbReference>
<dbReference type="RefSeq" id="WP_215436899.1">
    <property type="nucleotide sequence ID" value="NZ_AP025943.1"/>
</dbReference>
<dbReference type="Gene3D" id="3.30.750.70">
    <property type="entry name" value="4-hydroxybutyrate coenzyme like domains"/>
    <property type="match status" value="1"/>
</dbReference>